<accession>A0A0W8E7G1</accession>
<sequence length="37" mass="4337">MLPLRRRNYSNKYGQEKIATIGKSYINPTFLSNIIHV</sequence>
<protein>
    <submittedName>
        <fullName evidence="1">Uncharacterized protein</fullName>
    </submittedName>
</protein>
<organism evidence="1">
    <name type="scientific">hydrocarbon metagenome</name>
    <dbReference type="NCBI Taxonomy" id="938273"/>
    <lineage>
        <taxon>unclassified sequences</taxon>
        <taxon>metagenomes</taxon>
        <taxon>ecological metagenomes</taxon>
    </lineage>
</organism>
<evidence type="ECO:0000313" key="1">
    <source>
        <dbReference type="EMBL" id="KUG04567.1"/>
    </source>
</evidence>
<dbReference type="AlphaFoldDB" id="A0A0W8E7G1"/>
<dbReference type="EMBL" id="LNQE01001845">
    <property type="protein sequence ID" value="KUG04567.1"/>
    <property type="molecule type" value="Genomic_DNA"/>
</dbReference>
<comment type="caution">
    <text evidence="1">The sequence shown here is derived from an EMBL/GenBank/DDBJ whole genome shotgun (WGS) entry which is preliminary data.</text>
</comment>
<name>A0A0W8E7G1_9ZZZZ</name>
<reference evidence="1" key="1">
    <citation type="journal article" date="2015" name="Proc. Natl. Acad. Sci. U.S.A.">
        <title>Networks of energetic and metabolic interactions define dynamics in microbial communities.</title>
        <authorList>
            <person name="Embree M."/>
            <person name="Liu J.K."/>
            <person name="Al-Bassam M.M."/>
            <person name="Zengler K."/>
        </authorList>
    </citation>
    <scope>NUCLEOTIDE SEQUENCE</scope>
</reference>
<gene>
    <name evidence="1" type="ORF">ASZ90_018059</name>
</gene>
<proteinExistence type="predicted"/>